<keyword evidence="2" id="KW-0732">Signal</keyword>
<dbReference type="Proteomes" id="UP000230729">
    <property type="component" value="Unassembled WGS sequence"/>
</dbReference>
<feature type="signal peptide" evidence="2">
    <location>
        <begin position="1"/>
        <end position="22"/>
    </location>
</feature>
<evidence type="ECO:0000313" key="3">
    <source>
        <dbReference type="EMBL" id="PIP34224.1"/>
    </source>
</evidence>
<dbReference type="AlphaFoldDB" id="A0A2G9ZM64"/>
<name>A0A2G9ZM64_9BACT</name>
<gene>
    <name evidence="3" type="ORF">COX22_00205</name>
</gene>
<feature type="chain" id="PRO_5013607616" description="Sporulation stage II protein D amidase enhancer LytB N-terminal domain-containing protein" evidence="2">
    <location>
        <begin position="23"/>
        <end position="527"/>
    </location>
</feature>
<organism evidence="3 4">
    <name type="scientific">Candidatus Falkowbacteria bacterium CG23_combo_of_CG06-09_8_20_14_all_49_15</name>
    <dbReference type="NCBI Taxonomy" id="1974572"/>
    <lineage>
        <taxon>Bacteria</taxon>
        <taxon>Candidatus Falkowiibacteriota</taxon>
    </lineage>
</organism>
<sequence>MKKYFFIGIFFCLFFAAGTARAKENFNPNNIISNEEMMDNRSMTLAEIQTFLTGQKSFLAKYVCANYKNEMKTAAEIIYDAAVNNFDCSETAINLDASLAEKQKFCRPVKINPKLLIVLLQKEQSLIESASPAQKALDWAVGYGCPDGQACNERWRGFGKQVNSAALQFFDYLTNPQRYSYRAGQSYTVTNTNRPPAQITPENHATAALYNYTPHVYNGNYNFFKLWQKYFTFSYLDGSLLQVKGQPGVWLISNGYKRPFSSKTALTSRFDLNKIIVVSQTDIDRYPIGAAIKFPQYSLLRSPRGTIYLIIDDERRGFASQEAFRKMGYNPEEVISATWDEINAYREIAPITATSSYPIGALLQDKSTGGIYYVFEGRKAPLWDASLLKTKFKNFSIYPVDSKKLLEYENMSPAIFSDGELLKTPNSPGIYLIAGGQKHVFTSGEIFEKLGYKWVNVITINEKILSLYPDGAPIQDLAISAEEAEEEEIITETPAPNPAPTSPAASSSEEIMEKIDRLIDRPNPNID</sequence>
<evidence type="ECO:0000313" key="4">
    <source>
        <dbReference type="Proteomes" id="UP000230729"/>
    </source>
</evidence>
<proteinExistence type="predicted"/>
<evidence type="ECO:0008006" key="5">
    <source>
        <dbReference type="Google" id="ProtNLM"/>
    </source>
</evidence>
<feature type="region of interest" description="Disordered" evidence="1">
    <location>
        <begin position="483"/>
        <end position="527"/>
    </location>
</feature>
<evidence type="ECO:0000256" key="1">
    <source>
        <dbReference type="SAM" id="MobiDB-lite"/>
    </source>
</evidence>
<feature type="compositionally biased region" description="Basic and acidic residues" evidence="1">
    <location>
        <begin position="511"/>
        <end position="520"/>
    </location>
</feature>
<reference evidence="3 4" key="1">
    <citation type="submission" date="2017-09" db="EMBL/GenBank/DDBJ databases">
        <title>Depth-based differentiation of microbial function through sediment-hosted aquifers and enrichment of novel symbionts in the deep terrestrial subsurface.</title>
        <authorList>
            <person name="Probst A.J."/>
            <person name="Ladd B."/>
            <person name="Jarett J.K."/>
            <person name="Geller-Mcgrath D.E."/>
            <person name="Sieber C.M."/>
            <person name="Emerson J.B."/>
            <person name="Anantharaman K."/>
            <person name="Thomas B.C."/>
            <person name="Malmstrom R."/>
            <person name="Stieglmeier M."/>
            <person name="Klingl A."/>
            <person name="Woyke T."/>
            <person name="Ryan C.M."/>
            <person name="Banfield J.F."/>
        </authorList>
    </citation>
    <scope>NUCLEOTIDE SEQUENCE [LARGE SCALE GENOMIC DNA]</scope>
    <source>
        <strain evidence="3">CG23_combo_of_CG06-09_8_20_14_all_49_15</strain>
    </source>
</reference>
<accession>A0A2G9ZM64</accession>
<dbReference type="EMBL" id="PCSD01000002">
    <property type="protein sequence ID" value="PIP34224.1"/>
    <property type="molecule type" value="Genomic_DNA"/>
</dbReference>
<protein>
    <recommendedName>
        <fullName evidence="5">Sporulation stage II protein D amidase enhancer LytB N-terminal domain-containing protein</fullName>
    </recommendedName>
</protein>
<comment type="caution">
    <text evidence="3">The sequence shown here is derived from an EMBL/GenBank/DDBJ whole genome shotgun (WGS) entry which is preliminary data.</text>
</comment>
<evidence type="ECO:0000256" key="2">
    <source>
        <dbReference type="SAM" id="SignalP"/>
    </source>
</evidence>